<name>A0A1G2A6F9_9BACT</name>
<dbReference type="Pfam" id="PF01979">
    <property type="entry name" value="Amidohydro_1"/>
    <property type="match status" value="1"/>
</dbReference>
<accession>A0A1G2A6F9</accession>
<feature type="domain" description="Amidohydrolase-related" evidence="2">
    <location>
        <begin position="84"/>
        <end position="394"/>
    </location>
</feature>
<dbReference type="SUPFAM" id="SSF51338">
    <property type="entry name" value="Composite domain of metallo-dependent hydrolases"/>
    <property type="match status" value="2"/>
</dbReference>
<evidence type="ECO:0000313" key="4">
    <source>
        <dbReference type="Proteomes" id="UP000178315"/>
    </source>
</evidence>
<reference evidence="3 4" key="1">
    <citation type="journal article" date="2016" name="Nat. Commun.">
        <title>Thousands of microbial genomes shed light on interconnected biogeochemical processes in an aquifer system.</title>
        <authorList>
            <person name="Anantharaman K."/>
            <person name="Brown C.T."/>
            <person name="Hug L.A."/>
            <person name="Sharon I."/>
            <person name="Castelle C.J."/>
            <person name="Probst A.J."/>
            <person name="Thomas B.C."/>
            <person name="Singh A."/>
            <person name="Wilkins M.J."/>
            <person name="Karaoz U."/>
            <person name="Brodie E.L."/>
            <person name="Williams K.H."/>
            <person name="Hubbard S.S."/>
            <person name="Banfield J.F."/>
        </authorList>
    </citation>
    <scope>NUCLEOTIDE SEQUENCE [LARGE SCALE GENOMIC DNA]</scope>
</reference>
<comment type="caution">
    <text evidence="3">The sequence shown here is derived from an EMBL/GenBank/DDBJ whole genome shotgun (WGS) entry which is preliminary data.</text>
</comment>
<dbReference type="EMBL" id="MHJU01000037">
    <property type="protein sequence ID" value="OGY72331.1"/>
    <property type="molecule type" value="Genomic_DNA"/>
</dbReference>
<dbReference type="InterPro" id="IPR011059">
    <property type="entry name" value="Metal-dep_hydrolase_composite"/>
</dbReference>
<dbReference type="PANTHER" id="PTHR43794">
    <property type="entry name" value="AMINOHYDROLASE SSNA-RELATED"/>
    <property type="match status" value="1"/>
</dbReference>
<protein>
    <recommendedName>
        <fullName evidence="2">Amidohydrolase-related domain-containing protein</fullName>
    </recommendedName>
</protein>
<organism evidence="3 4">
    <name type="scientific">Candidatus Jacksonbacteria bacterium RIFCSPLOWO2_02_FULL_44_20</name>
    <dbReference type="NCBI Taxonomy" id="1798460"/>
    <lineage>
        <taxon>Bacteria</taxon>
        <taxon>Candidatus Jacksoniibacteriota</taxon>
    </lineage>
</organism>
<dbReference type="PANTHER" id="PTHR43794:SF11">
    <property type="entry name" value="AMIDOHYDROLASE-RELATED DOMAIN-CONTAINING PROTEIN"/>
    <property type="match status" value="1"/>
</dbReference>
<keyword evidence="1" id="KW-0378">Hydrolase</keyword>
<proteinExistence type="predicted"/>
<dbReference type="InterPro" id="IPR032466">
    <property type="entry name" value="Metal_Hydrolase"/>
</dbReference>
<sequence>MKPENNRSRYHYKIASAKPRSILIKNAPYLISANERDEVDVTADASVYIENGEILAVYARGKKHGIVKETPDLIYDAGARGGVVLTPGFVNSHAHPTMYLMRSAMLLDYGQHLDETIAKMPLWQKHITGSALATSILGDLTEEQRGGITTTVNHNAVFNEVDEAAELTGQRIINCVSAVSNTNPKSSLDTALAYFRAEKRRLSKGGIALHYLFKVDEELLRRIKSSQAEDGILLTIHFAESQGVAEHCVRKFGVRETKLLQKYGLLNELTLLSHVLHVTNKEIEVLVNARVGIVHLPTSNSIHKSGVFDYPTFAAFGGAPYIALGTDSVVSKSRLDLLTEAFQTRMTHLPEYTVYYEELFKMMTVNGARILKEPTLGRIAPGFSADIAFWKLKDRGFLPFDANDPKTLIGNIISHGGRSARDLMIDGRFVISDRRHNFINESALLEDIQKAHMEVRARVELEKVGYE</sequence>
<dbReference type="Proteomes" id="UP000178315">
    <property type="component" value="Unassembled WGS sequence"/>
</dbReference>
<dbReference type="InterPro" id="IPR050287">
    <property type="entry name" value="MTA/SAH_deaminase"/>
</dbReference>
<dbReference type="GO" id="GO:0016810">
    <property type="term" value="F:hydrolase activity, acting on carbon-nitrogen (but not peptide) bonds"/>
    <property type="evidence" value="ECO:0007669"/>
    <property type="project" value="InterPro"/>
</dbReference>
<dbReference type="Gene3D" id="3.20.20.140">
    <property type="entry name" value="Metal-dependent hydrolases"/>
    <property type="match status" value="1"/>
</dbReference>
<dbReference type="Gene3D" id="2.30.40.10">
    <property type="entry name" value="Urease, subunit C, domain 1"/>
    <property type="match status" value="1"/>
</dbReference>
<gene>
    <name evidence="3" type="ORF">A3H61_03050</name>
</gene>
<dbReference type="InterPro" id="IPR006680">
    <property type="entry name" value="Amidohydro-rel"/>
</dbReference>
<evidence type="ECO:0000313" key="3">
    <source>
        <dbReference type="EMBL" id="OGY72331.1"/>
    </source>
</evidence>
<evidence type="ECO:0000259" key="2">
    <source>
        <dbReference type="Pfam" id="PF01979"/>
    </source>
</evidence>
<evidence type="ECO:0000256" key="1">
    <source>
        <dbReference type="ARBA" id="ARBA00022801"/>
    </source>
</evidence>
<dbReference type="SUPFAM" id="SSF51556">
    <property type="entry name" value="Metallo-dependent hydrolases"/>
    <property type="match status" value="1"/>
</dbReference>
<dbReference type="AlphaFoldDB" id="A0A1G2A6F9"/>